<dbReference type="SMART" id="SM00267">
    <property type="entry name" value="GGDEF"/>
    <property type="match status" value="1"/>
</dbReference>
<evidence type="ECO:0000259" key="5">
    <source>
        <dbReference type="PROSITE" id="PS50887"/>
    </source>
</evidence>
<feature type="transmembrane region" description="Helical" evidence="4">
    <location>
        <begin position="196"/>
        <end position="216"/>
    </location>
</feature>
<dbReference type="Pfam" id="PF00990">
    <property type="entry name" value="GGDEF"/>
    <property type="match status" value="1"/>
</dbReference>
<keyword evidence="4" id="KW-0472">Membrane</keyword>
<dbReference type="Proteomes" id="UP000243446">
    <property type="component" value="Unassembled WGS sequence"/>
</dbReference>
<proteinExistence type="predicted"/>
<keyword evidence="4" id="KW-0812">Transmembrane</keyword>
<dbReference type="GO" id="GO:0043709">
    <property type="term" value="P:cell adhesion involved in single-species biofilm formation"/>
    <property type="evidence" value="ECO:0007669"/>
    <property type="project" value="TreeGrafter"/>
</dbReference>
<comment type="cofactor">
    <cofactor evidence="1">
        <name>Mg(2+)</name>
        <dbReference type="ChEBI" id="CHEBI:18420"/>
    </cofactor>
</comment>
<keyword evidence="4" id="KW-1133">Transmembrane helix</keyword>
<dbReference type="FunFam" id="3.30.70.270:FF:000001">
    <property type="entry name" value="Diguanylate cyclase domain protein"/>
    <property type="match status" value="1"/>
</dbReference>
<feature type="transmembrane region" description="Helical" evidence="4">
    <location>
        <begin position="120"/>
        <end position="139"/>
    </location>
</feature>
<dbReference type="GeneID" id="97177770"/>
<dbReference type="CDD" id="cd01949">
    <property type="entry name" value="GGDEF"/>
    <property type="match status" value="1"/>
</dbReference>
<dbReference type="PANTHER" id="PTHR45138:SF9">
    <property type="entry name" value="DIGUANYLATE CYCLASE DGCM-RELATED"/>
    <property type="match status" value="1"/>
</dbReference>
<feature type="transmembrane region" description="Helical" evidence="4">
    <location>
        <begin position="170"/>
        <end position="190"/>
    </location>
</feature>
<dbReference type="PROSITE" id="PS50887">
    <property type="entry name" value="GGDEF"/>
    <property type="match status" value="1"/>
</dbReference>
<dbReference type="EC" id="2.7.7.65" evidence="2"/>
<dbReference type="InterPro" id="IPR050469">
    <property type="entry name" value="Diguanylate_Cyclase"/>
</dbReference>
<dbReference type="GO" id="GO:0005886">
    <property type="term" value="C:plasma membrane"/>
    <property type="evidence" value="ECO:0007669"/>
    <property type="project" value="TreeGrafter"/>
</dbReference>
<feature type="transmembrane region" description="Helical" evidence="4">
    <location>
        <begin position="87"/>
        <end position="108"/>
    </location>
</feature>
<evidence type="ECO:0000313" key="7">
    <source>
        <dbReference type="Proteomes" id="UP000243446"/>
    </source>
</evidence>
<comment type="catalytic activity">
    <reaction evidence="3">
        <text>2 GTP = 3',3'-c-di-GMP + 2 diphosphate</text>
        <dbReference type="Rhea" id="RHEA:24898"/>
        <dbReference type="ChEBI" id="CHEBI:33019"/>
        <dbReference type="ChEBI" id="CHEBI:37565"/>
        <dbReference type="ChEBI" id="CHEBI:58805"/>
        <dbReference type="EC" id="2.7.7.65"/>
    </reaction>
</comment>
<name>A0A2H9YU02_9GAMM</name>
<dbReference type="EMBL" id="PHRG01000001">
    <property type="protein sequence ID" value="PJO76146.1"/>
    <property type="molecule type" value="Genomic_DNA"/>
</dbReference>
<feature type="transmembrane region" description="Helical" evidence="4">
    <location>
        <begin position="55"/>
        <end position="75"/>
    </location>
</feature>
<gene>
    <name evidence="6" type="ORF">CWI32_00345</name>
</gene>
<dbReference type="InterPro" id="IPR029787">
    <property type="entry name" value="Nucleotide_cyclase"/>
</dbReference>
<dbReference type="NCBIfam" id="TIGR00254">
    <property type="entry name" value="GGDEF"/>
    <property type="match status" value="1"/>
</dbReference>
<feature type="domain" description="GGDEF" evidence="5">
    <location>
        <begin position="277"/>
        <end position="413"/>
    </location>
</feature>
<dbReference type="GO" id="GO:1902201">
    <property type="term" value="P:negative regulation of bacterial-type flagellum-dependent cell motility"/>
    <property type="evidence" value="ECO:0007669"/>
    <property type="project" value="TreeGrafter"/>
</dbReference>
<organism evidence="6 7">
    <name type="scientific">Acinetobacter pseudolwoffii</name>
    <dbReference type="NCBI Taxonomy" id="2053287"/>
    <lineage>
        <taxon>Bacteria</taxon>
        <taxon>Pseudomonadati</taxon>
        <taxon>Pseudomonadota</taxon>
        <taxon>Gammaproteobacteria</taxon>
        <taxon>Moraxellales</taxon>
        <taxon>Moraxellaceae</taxon>
        <taxon>Acinetobacter</taxon>
    </lineage>
</organism>
<evidence type="ECO:0000256" key="4">
    <source>
        <dbReference type="SAM" id="Phobius"/>
    </source>
</evidence>
<reference evidence="6 7" key="1">
    <citation type="submission" date="2017-11" db="EMBL/GenBank/DDBJ databases">
        <title>Revising the taxonomy of the Acinetobacter lwoffii group: the description of Acinetobacter pseudolwoffii sp. nov. and emended description of Acinetobacter lwoffii.</title>
        <authorList>
            <person name="Nemec A."/>
            <person name="Radolfova-Krizova L."/>
        </authorList>
    </citation>
    <scope>NUCLEOTIDE SEQUENCE [LARGE SCALE GENOMIC DNA]</scope>
    <source>
        <strain evidence="6 7">ANC 5044</strain>
    </source>
</reference>
<dbReference type="InterPro" id="IPR000160">
    <property type="entry name" value="GGDEF_dom"/>
</dbReference>
<comment type="caution">
    <text evidence="6">The sequence shown here is derived from an EMBL/GenBank/DDBJ whole genome shotgun (WGS) entry which is preliminary data.</text>
</comment>
<evidence type="ECO:0000256" key="3">
    <source>
        <dbReference type="ARBA" id="ARBA00034247"/>
    </source>
</evidence>
<dbReference type="InterPro" id="IPR043128">
    <property type="entry name" value="Rev_trsase/Diguanyl_cyclase"/>
</dbReference>
<dbReference type="GO" id="GO:0052621">
    <property type="term" value="F:diguanylate cyclase activity"/>
    <property type="evidence" value="ECO:0007669"/>
    <property type="project" value="UniProtKB-EC"/>
</dbReference>
<dbReference type="Gene3D" id="3.30.70.270">
    <property type="match status" value="1"/>
</dbReference>
<evidence type="ECO:0000313" key="6">
    <source>
        <dbReference type="EMBL" id="PJO76146.1"/>
    </source>
</evidence>
<feature type="transmembrane region" description="Helical" evidence="4">
    <location>
        <begin position="145"/>
        <end position="163"/>
    </location>
</feature>
<evidence type="ECO:0000256" key="1">
    <source>
        <dbReference type="ARBA" id="ARBA00001946"/>
    </source>
</evidence>
<protein>
    <recommendedName>
        <fullName evidence="2">diguanylate cyclase</fullName>
        <ecNumber evidence="2">2.7.7.65</ecNumber>
    </recommendedName>
</protein>
<dbReference type="AlphaFoldDB" id="A0A2H9YU02"/>
<dbReference type="RefSeq" id="WP_100534378.1">
    <property type="nucleotide sequence ID" value="NZ_CBDBYO010000009.1"/>
</dbReference>
<dbReference type="PANTHER" id="PTHR45138">
    <property type="entry name" value="REGULATORY COMPONENTS OF SENSORY TRANSDUCTION SYSTEM"/>
    <property type="match status" value="1"/>
</dbReference>
<evidence type="ECO:0000256" key="2">
    <source>
        <dbReference type="ARBA" id="ARBA00012528"/>
    </source>
</evidence>
<accession>A0A2H9YU02</accession>
<sequence>MEYKYSLAKLQDDKENIEELITRQSQRVGPVFPQHLEQEFWTKNLERARKHVEKYVWGGVLAYFIFLVVMIPTDYWIISKEYFVHDFVLSMFGLLNGSMSLILFYMFSCLPKIKRFFPQASMLLVFWMLVSISCITMLVKTPALQHQSMAIVTIIYILGYILTGIKPVQMLVTGLVAAATTIIVLSIMAIDFNPLVFGRILIGSCLLGYVISHMIFARERVIFLYSIRARISEQIQRIHTTELLHLSQYDELTKISNRRTFDETLEVYFERARREDTALAILFIDVDFFKNYNDFYGHQKGDDVISTIARTIKNAIRHMDFVARYGGEEFVVLLPETDAHGAYAVASNIFKAIDRLEIPHEKSLVARHITISLGITVYRGETDTDKDILLGIADQALYRAKQLGRNQIYYQSLRSVNSYTANGSML</sequence>
<dbReference type="SUPFAM" id="SSF55073">
    <property type="entry name" value="Nucleotide cyclase"/>
    <property type="match status" value="1"/>
</dbReference>